<organism evidence="5 6">
    <name type="scientific">Bartonella choladocola</name>
    <dbReference type="NCBI Taxonomy" id="2750995"/>
    <lineage>
        <taxon>Bacteria</taxon>
        <taxon>Pseudomonadati</taxon>
        <taxon>Pseudomonadota</taxon>
        <taxon>Alphaproteobacteria</taxon>
        <taxon>Hyphomicrobiales</taxon>
        <taxon>Bartonellaceae</taxon>
        <taxon>Bartonella</taxon>
    </lineage>
</organism>
<evidence type="ECO:0000256" key="2">
    <source>
        <dbReference type="ARBA" id="ARBA00022801"/>
    </source>
</evidence>
<dbReference type="SUPFAM" id="SSF52768">
    <property type="entry name" value="Arginase/deacetylase"/>
    <property type="match status" value="1"/>
</dbReference>
<dbReference type="EC" id="3.5.3.1" evidence="5"/>
<evidence type="ECO:0000256" key="1">
    <source>
        <dbReference type="ARBA" id="ARBA00022723"/>
    </source>
</evidence>
<keyword evidence="3" id="KW-0464">Manganese</keyword>
<dbReference type="PANTHER" id="PTHR43782:SF3">
    <property type="entry name" value="ARGINASE"/>
    <property type="match status" value="1"/>
</dbReference>
<keyword evidence="2 5" id="KW-0378">Hydrolase</keyword>
<dbReference type="CDD" id="cd09999">
    <property type="entry name" value="Arginase-like_1"/>
    <property type="match status" value="1"/>
</dbReference>
<keyword evidence="6" id="KW-1185">Reference proteome</keyword>
<dbReference type="PROSITE" id="PS51409">
    <property type="entry name" value="ARGINASE_2"/>
    <property type="match status" value="1"/>
</dbReference>
<sequence>MTKPKTIRLVMPQWQGGNNPLYHLGAELLEFLAPHTNVPSFTVPVTKPDMPLKNENGIVERKEVVKQLQSAYAIINSEKPDKIVMFGGDCLVDLAPFSYLGTVYGKSFGILWIDAHPDVMTPEQFANSHAHVLGALMGNGDPDLVKDVKTPVPAERVMIAGIHHPTDYEKQFLQDHQISTVSPEQLKTSDQPVLDWIKKQNIEYLAIHLDLDVLDFHLFHALLMAEPGVSADKYAGIAEGRLTMDDVIKLVNDVNEATTIVGIGIAEHLPWDALHLKNMLAGLPLVNGN</sequence>
<dbReference type="GO" id="GO:0004053">
    <property type="term" value="F:arginase activity"/>
    <property type="evidence" value="ECO:0007669"/>
    <property type="project" value="UniProtKB-EC"/>
</dbReference>
<evidence type="ECO:0000313" key="5">
    <source>
        <dbReference type="EMBL" id="AQT48427.1"/>
    </source>
</evidence>
<evidence type="ECO:0000256" key="4">
    <source>
        <dbReference type="PROSITE-ProRule" id="PRU00742"/>
    </source>
</evidence>
<dbReference type="EMBL" id="CP015625">
    <property type="protein sequence ID" value="AQT48427.1"/>
    <property type="molecule type" value="Genomic_DNA"/>
</dbReference>
<dbReference type="KEGG" id="bapi:BBC0122_023590"/>
<dbReference type="InterPro" id="IPR006035">
    <property type="entry name" value="Ureohydrolase"/>
</dbReference>
<dbReference type="PANTHER" id="PTHR43782">
    <property type="entry name" value="ARGINASE"/>
    <property type="match status" value="1"/>
</dbReference>
<name>A0A1U9MKH0_9HYPH</name>
<evidence type="ECO:0000313" key="6">
    <source>
        <dbReference type="Proteomes" id="UP000189632"/>
    </source>
</evidence>
<comment type="similarity">
    <text evidence="4">Belongs to the arginase family.</text>
</comment>
<dbReference type="InterPro" id="IPR023696">
    <property type="entry name" value="Ureohydrolase_dom_sf"/>
</dbReference>
<keyword evidence="1" id="KW-0479">Metal-binding</keyword>
<evidence type="ECO:0000256" key="3">
    <source>
        <dbReference type="ARBA" id="ARBA00023211"/>
    </source>
</evidence>
<dbReference type="RefSeq" id="WP_077994159.1">
    <property type="nucleotide sequence ID" value="NZ_CP015625.1"/>
</dbReference>
<gene>
    <name evidence="5" type="ORF">BBC0122_023590</name>
</gene>
<dbReference type="Gene3D" id="3.40.800.10">
    <property type="entry name" value="Ureohydrolase domain"/>
    <property type="match status" value="1"/>
</dbReference>
<proteinExistence type="inferred from homology"/>
<dbReference type="OrthoDB" id="9788689at2"/>
<dbReference type="Pfam" id="PF00491">
    <property type="entry name" value="Arginase"/>
    <property type="match status" value="1"/>
</dbReference>
<dbReference type="GO" id="GO:0005829">
    <property type="term" value="C:cytosol"/>
    <property type="evidence" value="ECO:0007669"/>
    <property type="project" value="TreeGrafter"/>
</dbReference>
<reference evidence="5 6" key="1">
    <citation type="submission" date="2016-11" db="EMBL/GenBank/DDBJ databases">
        <title>Comparative genomics of Bartonella apis.</title>
        <authorList>
            <person name="Engel P."/>
        </authorList>
    </citation>
    <scope>NUCLEOTIDE SEQUENCE [LARGE SCALE GENOMIC DNA]</scope>
    <source>
        <strain evidence="5 6">BBC0122</strain>
    </source>
</reference>
<accession>A0A1U9MKH0</accession>
<dbReference type="GO" id="GO:0030145">
    <property type="term" value="F:manganese ion binding"/>
    <property type="evidence" value="ECO:0007669"/>
    <property type="project" value="TreeGrafter"/>
</dbReference>
<dbReference type="Proteomes" id="UP000189632">
    <property type="component" value="Chromosome"/>
</dbReference>
<dbReference type="STRING" id="1686310.BBC0244_022220"/>
<dbReference type="AlphaFoldDB" id="A0A1U9MKH0"/>
<protein>
    <submittedName>
        <fullName evidence="5">Arginase</fullName>
        <ecNumber evidence="5">3.5.3.1</ecNumber>
    </submittedName>
</protein>